<sequence>MRLVRKIISPLLVLILVGIMFASGCINTNFPSLSYTESTSVVPYTHNDTLRYKIPPVNDFAFLLYHHLPKKEDNIFLSPYSILTALAMLYEGAEGTTRNEMREVLNLPEDDLERREEFRYLILRINNPASDAYILRTASALWIQKDYSIKEDYIDVIRRYYFADVRELDFSEDPEGSRKTINEWVERQTERKIANLIPPGAIDEFTRLVITNAIYFKANWSSKFEPENTYNETFTLTSGEKIKVEMMHQVNSFNYMETEEFQALEMPYKDNRLSMLIILPKENDISVLEEKLTSEFVENILSSMKVEKVEVVIPKFSFEKSYILNDVLQEMGIREAFTNKADFSGIAEDKLMISVVVHKTFIRVAESGTEAAAATGVGMTVAAPSSKEHPKVFRADHPFIFLIRDRETGAVLFIGRLMDPRG</sequence>
<dbReference type="Pfam" id="PF00079">
    <property type="entry name" value="Serpin"/>
    <property type="match status" value="1"/>
</dbReference>
<dbReference type="AlphaFoldDB" id="A0A9E7SPK0"/>
<evidence type="ECO:0000256" key="1">
    <source>
        <dbReference type="RuleBase" id="RU000411"/>
    </source>
</evidence>
<evidence type="ECO:0000259" key="2">
    <source>
        <dbReference type="SMART" id="SM00093"/>
    </source>
</evidence>
<accession>A0A9E7SPK0</accession>
<protein>
    <submittedName>
        <fullName evidence="3">Serpin family protein</fullName>
    </submittedName>
</protein>
<organism evidence="3 4">
    <name type="scientific">Thermococcus aggregans</name>
    <dbReference type="NCBI Taxonomy" id="110163"/>
    <lineage>
        <taxon>Archaea</taxon>
        <taxon>Methanobacteriati</taxon>
        <taxon>Methanobacteriota</taxon>
        <taxon>Thermococci</taxon>
        <taxon>Thermococcales</taxon>
        <taxon>Thermococcaceae</taxon>
        <taxon>Thermococcus</taxon>
    </lineage>
</organism>
<evidence type="ECO:0000313" key="4">
    <source>
        <dbReference type="Proteomes" id="UP001055732"/>
    </source>
</evidence>
<dbReference type="Proteomes" id="UP001055732">
    <property type="component" value="Chromosome"/>
</dbReference>
<dbReference type="PANTHER" id="PTHR11461:SF211">
    <property type="entry name" value="GH10112P-RELATED"/>
    <property type="match status" value="1"/>
</dbReference>
<dbReference type="InterPro" id="IPR023796">
    <property type="entry name" value="Serpin_dom"/>
</dbReference>
<dbReference type="KEGG" id="tagg:NF865_03530"/>
<dbReference type="PANTHER" id="PTHR11461">
    <property type="entry name" value="SERINE PROTEASE INHIBITOR, SERPIN"/>
    <property type="match status" value="1"/>
</dbReference>
<dbReference type="Gene3D" id="2.30.39.10">
    <property type="entry name" value="Alpha-1-antitrypsin, domain 1"/>
    <property type="match status" value="1"/>
</dbReference>
<dbReference type="PROSITE" id="PS51257">
    <property type="entry name" value="PROKAR_LIPOPROTEIN"/>
    <property type="match status" value="1"/>
</dbReference>
<name>A0A9E7SPK0_THEAG</name>
<dbReference type="InterPro" id="IPR023795">
    <property type="entry name" value="Serpin_CS"/>
</dbReference>
<dbReference type="GO" id="GO:0005615">
    <property type="term" value="C:extracellular space"/>
    <property type="evidence" value="ECO:0007669"/>
    <property type="project" value="InterPro"/>
</dbReference>
<dbReference type="InterPro" id="IPR036186">
    <property type="entry name" value="Serpin_sf"/>
</dbReference>
<dbReference type="InterPro" id="IPR042178">
    <property type="entry name" value="Serpin_sf_1"/>
</dbReference>
<evidence type="ECO:0000313" key="3">
    <source>
        <dbReference type="EMBL" id="USS41276.1"/>
    </source>
</evidence>
<gene>
    <name evidence="3" type="ORF">NF865_03530</name>
</gene>
<dbReference type="PROSITE" id="PS00284">
    <property type="entry name" value="SERPIN"/>
    <property type="match status" value="1"/>
</dbReference>
<dbReference type="InterPro" id="IPR000215">
    <property type="entry name" value="Serpin_fam"/>
</dbReference>
<comment type="similarity">
    <text evidence="1">Belongs to the serpin family.</text>
</comment>
<dbReference type="SMART" id="SM00093">
    <property type="entry name" value="SERPIN"/>
    <property type="match status" value="1"/>
</dbReference>
<reference evidence="3" key="2">
    <citation type="submission" date="2022-06" db="EMBL/GenBank/DDBJ databases">
        <authorList>
            <person name="Park Y.-J."/>
        </authorList>
    </citation>
    <scope>NUCLEOTIDE SEQUENCE</scope>
    <source>
        <strain evidence="3">TY</strain>
    </source>
</reference>
<dbReference type="SUPFAM" id="SSF56574">
    <property type="entry name" value="Serpins"/>
    <property type="match status" value="1"/>
</dbReference>
<dbReference type="InterPro" id="IPR042185">
    <property type="entry name" value="Serpin_sf_2"/>
</dbReference>
<dbReference type="EMBL" id="CP099582">
    <property type="protein sequence ID" value="USS41276.1"/>
    <property type="molecule type" value="Genomic_DNA"/>
</dbReference>
<dbReference type="GO" id="GO:0004867">
    <property type="term" value="F:serine-type endopeptidase inhibitor activity"/>
    <property type="evidence" value="ECO:0007669"/>
    <property type="project" value="InterPro"/>
</dbReference>
<proteinExistence type="inferred from homology"/>
<dbReference type="CDD" id="cd19590">
    <property type="entry name" value="serpin_thermopin-like"/>
    <property type="match status" value="1"/>
</dbReference>
<feature type="domain" description="Serpin" evidence="2">
    <location>
        <begin position="62"/>
        <end position="420"/>
    </location>
</feature>
<keyword evidence="4" id="KW-1185">Reference proteome</keyword>
<reference evidence="3" key="1">
    <citation type="journal article" date="1998" name="Int. J. Syst. Bacteriol. 48 Pt">
        <title>Thermococcus guaymasensis sp. nov. and Thermococcus aggregans sp. nov., two novel thermophilic archaea isolated from the Guaymas Basin hydrothermal vent site.</title>
        <authorList>
            <person name="Canganella F."/>
            <person name="Jones W.J."/>
            <person name="Gambacorta A."/>
            <person name="Antranikian G."/>
        </authorList>
    </citation>
    <scope>NUCLEOTIDE SEQUENCE</scope>
    <source>
        <strain evidence="3">TY</strain>
    </source>
</reference>
<dbReference type="RefSeq" id="WP_253305217.1">
    <property type="nucleotide sequence ID" value="NZ_CP099582.1"/>
</dbReference>
<dbReference type="Gene3D" id="3.30.497.10">
    <property type="entry name" value="Antithrombin, subunit I, domain 2"/>
    <property type="match status" value="1"/>
</dbReference>